<keyword evidence="5" id="KW-0333">Golgi apparatus</keyword>
<dbReference type="PANTHER" id="PTHR11929">
    <property type="entry name" value="ALPHA- 1,3 -FUCOSYLTRANSFERASE"/>
    <property type="match status" value="1"/>
</dbReference>
<accession>A0AAD4H1H4</accession>
<dbReference type="GO" id="GO:0046920">
    <property type="term" value="F:alpha-(1-&gt;3)-fucosyltransferase activity"/>
    <property type="evidence" value="ECO:0007669"/>
    <property type="project" value="TreeGrafter"/>
</dbReference>
<organism evidence="7 8">
    <name type="scientific">Linnemannia exigua</name>
    <dbReference type="NCBI Taxonomy" id="604196"/>
    <lineage>
        <taxon>Eukaryota</taxon>
        <taxon>Fungi</taxon>
        <taxon>Fungi incertae sedis</taxon>
        <taxon>Mucoromycota</taxon>
        <taxon>Mortierellomycotina</taxon>
        <taxon>Mortierellomycetes</taxon>
        <taxon>Mortierellales</taxon>
        <taxon>Mortierellaceae</taxon>
        <taxon>Linnemannia</taxon>
    </lineage>
</organism>
<evidence type="ECO:0000256" key="5">
    <source>
        <dbReference type="RuleBase" id="RU003832"/>
    </source>
</evidence>
<evidence type="ECO:0000313" key="8">
    <source>
        <dbReference type="Proteomes" id="UP001194580"/>
    </source>
</evidence>
<evidence type="ECO:0000256" key="4">
    <source>
        <dbReference type="ARBA" id="ARBA00022679"/>
    </source>
</evidence>
<reference evidence="7" key="1">
    <citation type="journal article" date="2020" name="Fungal Divers.">
        <title>Resolving the Mortierellaceae phylogeny through synthesis of multi-gene phylogenetics and phylogenomics.</title>
        <authorList>
            <person name="Vandepol N."/>
            <person name="Liber J."/>
            <person name="Desiro A."/>
            <person name="Na H."/>
            <person name="Kennedy M."/>
            <person name="Barry K."/>
            <person name="Grigoriev I.V."/>
            <person name="Miller A.N."/>
            <person name="O'Donnell K."/>
            <person name="Stajich J.E."/>
            <person name="Bonito G."/>
        </authorList>
    </citation>
    <scope>NUCLEOTIDE SEQUENCE</scope>
    <source>
        <strain evidence="7">NRRL 28262</strain>
    </source>
</reference>
<dbReference type="AlphaFoldDB" id="A0AAD4H1H4"/>
<evidence type="ECO:0000259" key="6">
    <source>
        <dbReference type="Pfam" id="PF00852"/>
    </source>
</evidence>
<dbReference type="SUPFAM" id="SSF53756">
    <property type="entry name" value="UDP-Glycosyltransferase/glycogen phosphorylase"/>
    <property type="match status" value="1"/>
</dbReference>
<dbReference type="InterPro" id="IPR038577">
    <property type="entry name" value="GT10-like_C_sf"/>
</dbReference>
<keyword evidence="5" id="KW-0812">Transmembrane</keyword>
<feature type="domain" description="Fucosyltransferase C-terminal" evidence="6">
    <location>
        <begin position="38"/>
        <end position="206"/>
    </location>
</feature>
<comment type="similarity">
    <text evidence="2 5">Belongs to the glycosyltransferase 10 family.</text>
</comment>
<dbReference type="Pfam" id="PF00852">
    <property type="entry name" value="Glyco_transf_10"/>
    <property type="match status" value="1"/>
</dbReference>
<name>A0AAD4H1H4_9FUNG</name>
<keyword evidence="5" id="KW-0472">Membrane</keyword>
<proteinExistence type="inferred from homology"/>
<gene>
    <name evidence="7" type="primary">A4LEA</name>
    <name evidence="7" type="ORF">BGZ95_007987</name>
</gene>
<dbReference type="InterPro" id="IPR055270">
    <property type="entry name" value="Glyco_tran_10_C"/>
</dbReference>
<comment type="caution">
    <text evidence="7">The sequence shown here is derived from an EMBL/GenBank/DDBJ whole genome shotgun (WGS) entry which is preliminary data.</text>
</comment>
<sequence length="209" mass="23534">MGSPPSMMDIPDPTYPITQDKVLELANAKPSVAFNKKTDNLISIVTSECWPWNKRNGLIDHLIAKAGAHSYGGCSTNKETPKELTKEGLPRPYVKQKLMSKYPFGLAAEHSNCISYVTEKIYDVLASGAIPVYFGASDIADFVPEGSYIDVKNFKDYDEVVEYMRVVDRAPFYKWKEIVKKDPSKFCKRCFPAPVESDWCAIVDNVQYV</sequence>
<evidence type="ECO:0000256" key="1">
    <source>
        <dbReference type="ARBA" id="ARBA00004922"/>
    </source>
</evidence>
<keyword evidence="4 5" id="KW-0808">Transferase</keyword>
<protein>
    <recommendedName>
        <fullName evidence="5">Fucosyltransferase</fullName>
        <ecNumber evidence="5">2.4.1.-</ecNumber>
    </recommendedName>
</protein>
<dbReference type="EMBL" id="JAAAIL010004011">
    <property type="protein sequence ID" value="KAG0248600.1"/>
    <property type="molecule type" value="Genomic_DNA"/>
</dbReference>
<dbReference type="Gene3D" id="3.40.50.11660">
    <property type="entry name" value="Glycosyl transferase family 10, C-terminal domain"/>
    <property type="match status" value="1"/>
</dbReference>
<comment type="subcellular location">
    <subcellularLocation>
        <location evidence="5">Golgi apparatus</location>
        <location evidence="5">Golgi stack membrane</location>
        <topology evidence="5">Single-pass type II membrane protein</topology>
    </subcellularLocation>
</comment>
<dbReference type="Proteomes" id="UP001194580">
    <property type="component" value="Unassembled WGS sequence"/>
</dbReference>
<evidence type="ECO:0000256" key="3">
    <source>
        <dbReference type="ARBA" id="ARBA00022676"/>
    </source>
</evidence>
<dbReference type="GO" id="GO:0032580">
    <property type="term" value="C:Golgi cisterna membrane"/>
    <property type="evidence" value="ECO:0007669"/>
    <property type="project" value="UniProtKB-SubCell"/>
</dbReference>
<dbReference type="EC" id="2.4.1.-" evidence="5"/>
<keyword evidence="3 5" id="KW-0328">Glycosyltransferase</keyword>
<comment type="pathway">
    <text evidence="1">Protein modification; protein glycosylation.</text>
</comment>
<evidence type="ECO:0000256" key="2">
    <source>
        <dbReference type="ARBA" id="ARBA00008919"/>
    </source>
</evidence>
<dbReference type="InterPro" id="IPR001503">
    <property type="entry name" value="Glyco_trans_10"/>
</dbReference>
<evidence type="ECO:0000313" key="7">
    <source>
        <dbReference type="EMBL" id="KAG0248600.1"/>
    </source>
</evidence>
<keyword evidence="8" id="KW-1185">Reference proteome</keyword>
<dbReference type="PANTHER" id="PTHR11929:SF194">
    <property type="entry name" value="ALPHA-(1,3)-FUCOSYLTRANSFERASE 10"/>
    <property type="match status" value="1"/>
</dbReference>